<feature type="transmembrane region" description="Helical" evidence="8">
    <location>
        <begin position="394"/>
        <end position="414"/>
    </location>
</feature>
<evidence type="ECO:0000313" key="11">
    <source>
        <dbReference type="EMBL" id="ACB32432.1"/>
    </source>
</evidence>
<dbReference type="GO" id="GO:0008519">
    <property type="term" value="F:ammonium channel activity"/>
    <property type="evidence" value="ECO:0007669"/>
    <property type="project" value="InterPro"/>
</dbReference>
<dbReference type="RefSeq" id="WP_012345194.1">
    <property type="nucleotide sequence ID" value="NC_010524.1"/>
</dbReference>
<feature type="domain" description="Ammonium transporter AmtB-like" evidence="10">
    <location>
        <begin position="48"/>
        <end position="445"/>
    </location>
</feature>
<dbReference type="InterPro" id="IPR001905">
    <property type="entry name" value="Ammonium_transpt"/>
</dbReference>
<dbReference type="Gene3D" id="1.10.3430.10">
    <property type="entry name" value="Ammonium transporter AmtB like domains"/>
    <property type="match status" value="1"/>
</dbReference>
<dbReference type="SUPFAM" id="SSF111352">
    <property type="entry name" value="Ammonium transporter"/>
    <property type="match status" value="1"/>
</dbReference>
<feature type="transmembrane region" description="Helical" evidence="8">
    <location>
        <begin position="206"/>
        <end position="224"/>
    </location>
</feature>
<feature type="transmembrane region" description="Helical" evidence="8">
    <location>
        <begin position="245"/>
        <end position="263"/>
    </location>
</feature>
<dbReference type="EMBL" id="CP001013">
    <property type="protein sequence ID" value="ACB32432.1"/>
    <property type="molecule type" value="Genomic_DNA"/>
</dbReference>
<feature type="transmembrane region" description="Helical" evidence="8">
    <location>
        <begin position="269"/>
        <end position="291"/>
    </location>
</feature>
<evidence type="ECO:0000256" key="2">
    <source>
        <dbReference type="ARBA" id="ARBA00005887"/>
    </source>
</evidence>
<feature type="transmembrane region" description="Helical" evidence="8">
    <location>
        <begin position="48"/>
        <end position="69"/>
    </location>
</feature>
<gene>
    <name evidence="11" type="ordered locus">Lcho_0157</name>
</gene>
<dbReference type="NCBIfam" id="TIGR00836">
    <property type="entry name" value="amt"/>
    <property type="match status" value="1"/>
</dbReference>
<keyword evidence="6 8" id="KW-0472">Membrane</keyword>
<accession>B1Y6V4</accession>
<comment type="similarity">
    <text evidence="2 8">Belongs to the ammonia transporter channel (TC 1.A.11.2) family.</text>
</comment>
<feature type="signal peptide" evidence="9">
    <location>
        <begin position="1"/>
        <end position="24"/>
    </location>
</feature>
<feature type="transmembrane region" description="Helical" evidence="8">
    <location>
        <begin position="351"/>
        <end position="374"/>
    </location>
</feature>
<dbReference type="eggNOG" id="COG0004">
    <property type="taxonomic scope" value="Bacteria"/>
</dbReference>
<keyword evidence="3 8" id="KW-0813">Transport</keyword>
<dbReference type="HOGENOM" id="CLU_000445_33_0_4"/>
<keyword evidence="5 8" id="KW-1133">Transmembrane helix</keyword>
<keyword evidence="12" id="KW-1185">Reference proteome</keyword>
<evidence type="ECO:0000259" key="10">
    <source>
        <dbReference type="Pfam" id="PF00909"/>
    </source>
</evidence>
<dbReference type="InterPro" id="IPR024041">
    <property type="entry name" value="NH4_transpt_AmtB-like_dom"/>
</dbReference>
<feature type="transmembrane region" description="Helical" evidence="8">
    <location>
        <begin position="321"/>
        <end position="339"/>
    </location>
</feature>
<dbReference type="AlphaFoldDB" id="B1Y6V4"/>
<dbReference type="GO" id="GO:0005886">
    <property type="term" value="C:plasma membrane"/>
    <property type="evidence" value="ECO:0007669"/>
    <property type="project" value="UniProtKB-SubCell"/>
</dbReference>
<feature type="transmembrane region" description="Helical" evidence="8">
    <location>
        <begin position="81"/>
        <end position="99"/>
    </location>
</feature>
<dbReference type="InterPro" id="IPR029020">
    <property type="entry name" value="Ammonium/urea_transptr"/>
</dbReference>
<dbReference type="Pfam" id="PF00909">
    <property type="entry name" value="Ammonium_transp"/>
    <property type="match status" value="1"/>
</dbReference>
<comment type="subcellular location">
    <subcellularLocation>
        <location evidence="8">Cell membrane</location>
        <topology evidence="8">Multi-pass membrane protein</topology>
    </subcellularLocation>
    <subcellularLocation>
        <location evidence="1">Membrane</location>
        <topology evidence="1">Multi-pass membrane protein</topology>
    </subcellularLocation>
</comment>
<evidence type="ECO:0000256" key="1">
    <source>
        <dbReference type="ARBA" id="ARBA00004141"/>
    </source>
</evidence>
<organism evidence="11 12">
    <name type="scientific">Leptothrix cholodnii (strain ATCC 51168 / LMG 8142 / SP-6)</name>
    <name type="common">Leptothrix discophora (strain SP-6)</name>
    <dbReference type="NCBI Taxonomy" id="395495"/>
    <lineage>
        <taxon>Bacteria</taxon>
        <taxon>Pseudomonadati</taxon>
        <taxon>Pseudomonadota</taxon>
        <taxon>Betaproteobacteria</taxon>
        <taxon>Burkholderiales</taxon>
        <taxon>Sphaerotilaceae</taxon>
        <taxon>Leptothrix</taxon>
    </lineage>
</organism>
<evidence type="ECO:0000256" key="5">
    <source>
        <dbReference type="ARBA" id="ARBA00022989"/>
    </source>
</evidence>
<evidence type="ECO:0000256" key="4">
    <source>
        <dbReference type="ARBA" id="ARBA00022692"/>
    </source>
</evidence>
<feature type="transmembrane region" description="Helical" evidence="8">
    <location>
        <begin position="298"/>
        <end position="315"/>
    </location>
</feature>
<evidence type="ECO:0000256" key="3">
    <source>
        <dbReference type="ARBA" id="ARBA00022448"/>
    </source>
</evidence>
<protein>
    <recommendedName>
        <fullName evidence="8">Ammonium transporter</fullName>
    </recommendedName>
</protein>
<evidence type="ECO:0000256" key="9">
    <source>
        <dbReference type="SAM" id="SignalP"/>
    </source>
</evidence>
<sequence length="447" mass="46737" precursor="true">MKLFQALRWLAPAALSVSPTALWAEEATAAATAVAAVAAPVLSAGDTAFIFACCIAVWLMTIPGLALFYGGLARTKNVLSILMQVFTVSSLITVLWALYGYTLTFTDGGSAQSFIGGLDKLFMKGVGADALQGTIPELLYFFFMLLFAAITPTIIVGAFAERIKFSAVLVFMAIWFTINYVPMAHMGWGGGWVFKLGAQDFAGGNVVHVNVGIAALVGAWMVGARKGAGTGAMSPHNMTMTMTGGSMLWVGWLAFCGGCALAANGFAMLVVVNTMLAAAAGAMSWVLVEWLHRGRPSMLGAVSGAIAGLVAITPACGFVGPMGALAIGVIVSPICIWAVEKLKPMIGLDDSFDVFGVHGVGGIVGGILTTIFAMPSLGGLGFAEGRDFGSQMQVQLMVIGFSVVYSAISSWIAFKLTSIVCRGLRVDEDEEDEGLDLISHGEPGYKY</sequence>
<feature type="transmembrane region" description="Helical" evidence="8">
    <location>
        <begin position="167"/>
        <end position="186"/>
    </location>
</feature>
<dbReference type="STRING" id="395495.Lcho_0157"/>
<evidence type="ECO:0000256" key="6">
    <source>
        <dbReference type="ARBA" id="ARBA00023136"/>
    </source>
</evidence>
<evidence type="ECO:0000256" key="8">
    <source>
        <dbReference type="RuleBase" id="RU362002"/>
    </source>
</evidence>
<dbReference type="Proteomes" id="UP000001693">
    <property type="component" value="Chromosome"/>
</dbReference>
<reference evidence="11 12" key="1">
    <citation type="submission" date="2008-03" db="EMBL/GenBank/DDBJ databases">
        <title>Complete sequence of Leptothrix cholodnii SP-6.</title>
        <authorList>
            <consortium name="US DOE Joint Genome Institute"/>
            <person name="Copeland A."/>
            <person name="Lucas S."/>
            <person name="Lapidus A."/>
            <person name="Glavina del Rio T."/>
            <person name="Dalin E."/>
            <person name="Tice H."/>
            <person name="Bruce D."/>
            <person name="Goodwin L."/>
            <person name="Pitluck S."/>
            <person name="Chertkov O."/>
            <person name="Brettin T."/>
            <person name="Detter J.C."/>
            <person name="Han C."/>
            <person name="Kuske C.R."/>
            <person name="Schmutz J."/>
            <person name="Larimer F."/>
            <person name="Land M."/>
            <person name="Hauser L."/>
            <person name="Kyrpides N."/>
            <person name="Lykidis A."/>
            <person name="Emerson D."/>
            <person name="Richardson P."/>
        </authorList>
    </citation>
    <scope>NUCLEOTIDE SEQUENCE [LARGE SCALE GENOMIC DNA]</scope>
    <source>
        <strain evidence="12">ATCC 51168 / LMG 8142 / SP-6</strain>
    </source>
</reference>
<evidence type="ECO:0000256" key="7">
    <source>
        <dbReference type="ARBA" id="ARBA00023177"/>
    </source>
</evidence>
<dbReference type="PANTHER" id="PTHR43029">
    <property type="entry name" value="AMMONIUM TRANSPORTER MEP2"/>
    <property type="match status" value="1"/>
</dbReference>
<feature type="chain" id="PRO_5002771252" description="Ammonium transporter" evidence="9">
    <location>
        <begin position="25"/>
        <end position="447"/>
    </location>
</feature>
<keyword evidence="9" id="KW-0732">Signal</keyword>
<proteinExistence type="inferred from homology"/>
<dbReference type="KEGG" id="lch:Lcho_0157"/>
<keyword evidence="7 8" id="KW-0924">Ammonia transport</keyword>
<name>B1Y6V4_LEPCP</name>
<keyword evidence="4 8" id="KW-0812">Transmembrane</keyword>
<dbReference type="PANTHER" id="PTHR43029:SF10">
    <property type="entry name" value="AMMONIUM TRANSPORTER MEP2"/>
    <property type="match status" value="1"/>
</dbReference>
<feature type="transmembrane region" description="Helical" evidence="8">
    <location>
        <begin position="138"/>
        <end position="160"/>
    </location>
</feature>
<evidence type="ECO:0000313" key="12">
    <source>
        <dbReference type="Proteomes" id="UP000001693"/>
    </source>
</evidence>